<feature type="compositionally biased region" description="Low complexity" evidence="10">
    <location>
        <begin position="36"/>
        <end position="59"/>
    </location>
</feature>
<evidence type="ECO:0000256" key="1">
    <source>
        <dbReference type="ARBA" id="ARBA00004651"/>
    </source>
</evidence>
<evidence type="ECO:0000256" key="9">
    <source>
        <dbReference type="ARBA" id="ARBA00023136"/>
    </source>
</evidence>
<dbReference type="Proteomes" id="UP000475155">
    <property type="component" value="Unassembled WGS sequence"/>
</dbReference>
<comment type="caution">
    <text evidence="14">The sequence shown here is derived from an EMBL/GenBank/DDBJ whole genome shotgun (WGS) entry which is preliminary data.</text>
</comment>
<feature type="transmembrane region" description="Helical" evidence="11">
    <location>
        <begin position="430"/>
        <end position="450"/>
    </location>
</feature>
<feature type="transmembrane region" description="Helical" evidence="11">
    <location>
        <begin position="260"/>
        <end position="282"/>
    </location>
</feature>
<evidence type="ECO:0000256" key="8">
    <source>
        <dbReference type="ARBA" id="ARBA00022989"/>
    </source>
</evidence>
<feature type="transmembrane region" description="Helical" evidence="11">
    <location>
        <begin position="457"/>
        <end position="477"/>
    </location>
</feature>
<dbReference type="InterPro" id="IPR003352">
    <property type="entry name" value="PTS_EIIC"/>
</dbReference>
<evidence type="ECO:0000259" key="12">
    <source>
        <dbReference type="PROSITE" id="PS51093"/>
    </source>
</evidence>
<dbReference type="InterPro" id="IPR011055">
    <property type="entry name" value="Dup_hybrid_motif"/>
</dbReference>
<dbReference type="Pfam" id="PF02378">
    <property type="entry name" value="PTS_EIIC"/>
    <property type="match status" value="1"/>
</dbReference>
<evidence type="ECO:0000256" key="4">
    <source>
        <dbReference type="ARBA" id="ARBA00022597"/>
    </source>
</evidence>
<feature type="transmembrane region" description="Helical" evidence="11">
    <location>
        <begin position="347"/>
        <end position="364"/>
    </location>
</feature>
<keyword evidence="3" id="KW-1003">Cell membrane</keyword>
<feature type="transmembrane region" description="Helical" evidence="11">
    <location>
        <begin position="406"/>
        <end position="424"/>
    </location>
</feature>
<dbReference type="PANTHER" id="PTHR30175:SF1">
    <property type="entry name" value="PTS SYSTEM ARBUTIN-, CELLOBIOSE-, AND SALICIN-SPECIFIC EIIBC COMPONENT-RELATED"/>
    <property type="match status" value="1"/>
</dbReference>
<reference evidence="14 15" key="1">
    <citation type="submission" date="2019-10" db="EMBL/GenBank/DDBJ databases">
        <title>Bifidobacterium from non-human primates.</title>
        <authorList>
            <person name="Modesto M."/>
        </authorList>
    </citation>
    <scope>NUCLEOTIDE SEQUENCE [LARGE SCALE GENOMIC DNA]</scope>
    <source>
        <strain evidence="14 15">SMA1</strain>
    </source>
</reference>
<keyword evidence="8 11" id="KW-1133">Transmembrane helix</keyword>
<comment type="subcellular location">
    <subcellularLocation>
        <location evidence="1">Cell membrane</location>
        <topology evidence="1">Multi-pass membrane protein</topology>
    </subcellularLocation>
</comment>
<name>A0ABX0CA91_9BIFI</name>
<evidence type="ECO:0000313" key="14">
    <source>
        <dbReference type="EMBL" id="NEH11277.1"/>
    </source>
</evidence>
<gene>
    <name evidence="14" type="ORF">GFD18_04100</name>
</gene>
<evidence type="ECO:0000256" key="6">
    <source>
        <dbReference type="ARBA" id="ARBA00022683"/>
    </source>
</evidence>
<dbReference type="Pfam" id="PF00358">
    <property type="entry name" value="PTS_EIIA_1"/>
    <property type="match status" value="1"/>
</dbReference>
<dbReference type="PROSITE" id="PS00371">
    <property type="entry name" value="PTS_EIIA_TYPE_1_HIS"/>
    <property type="match status" value="1"/>
</dbReference>
<dbReference type="InterPro" id="IPR050558">
    <property type="entry name" value="PTS_Sugar-Specific_Components"/>
</dbReference>
<keyword evidence="15" id="KW-1185">Reference proteome</keyword>
<keyword evidence="7 11" id="KW-0812">Transmembrane</keyword>
<feature type="transmembrane region" description="Helical" evidence="11">
    <location>
        <begin position="116"/>
        <end position="139"/>
    </location>
</feature>
<feature type="transmembrane region" description="Helical" evidence="11">
    <location>
        <begin position="229"/>
        <end position="248"/>
    </location>
</feature>
<evidence type="ECO:0000259" key="13">
    <source>
        <dbReference type="PROSITE" id="PS51103"/>
    </source>
</evidence>
<dbReference type="InterPro" id="IPR013013">
    <property type="entry name" value="PTS_EIIC_1"/>
</dbReference>
<organism evidence="14 15">
    <name type="scientific">Bifidobacterium saimiriisciurei</name>
    <dbReference type="NCBI Taxonomy" id="2661627"/>
    <lineage>
        <taxon>Bacteria</taxon>
        <taxon>Bacillati</taxon>
        <taxon>Actinomycetota</taxon>
        <taxon>Actinomycetes</taxon>
        <taxon>Bifidobacteriales</taxon>
        <taxon>Bifidobacteriaceae</taxon>
        <taxon>Bifidobacterium</taxon>
    </lineage>
</organism>
<dbReference type="PANTHER" id="PTHR30175">
    <property type="entry name" value="PHOSPHOTRANSFERASE SYSTEM TRANSPORT PROTEIN"/>
    <property type="match status" value="1"/>
</dbReference>
<feature type="domain" description="PTS EIIC type-1" evidence="13">
    <location>
        <begin position="107"/>
        <end position="491"/>
    </location>
</feature>
<feature type="region of interest" description="Disordered" evidence="10">
    <location>
        <begin position="485"/>
        <end position="514"/>
    </location>
</feature>
<evidence type="ECO:0000256" key="10">
    <source>
        <dbReference type="SAM" id="MobiDB-lite"/>
    </source>
</evidence>
<dbReference type="EMBL" id="WHZU01000005">
    <property type="protein sequence ID" value="NEH11277.1"/>
    <property type="molecule type" value="Genomic_DNA"/>
</dbReference>
<keyword evidence="5" id="KW-0808">Transferase</keyword>
<feature type="region of interest" description="Disordered" evidence="10">
    <location>
        <begin position="1"/>
        <end position="63"/>
    </location>
</feature>
<evidence type="ECO:0000256" key="11">
    <source>
        <dbReference type="SAM" id="Phobius"/>
    </source>
</evidence>
<feature type="transmembrane region" description="Helical" evidence="11">
    <location>
        <begin position="180"/>
        <end position="200"/>
    </location>
</feature>
<dbReference type="PROSITE" id="PS51093">
    <property type="entry name" value="PTS_EIIA_TYPE_1"/>
    <property type="match status" value="1"/>
</dbReference>
<evidence type="ECO:0000256" key="5">
    <source>
        <dbReference type="ARBA" id="ARBA00022679"/>
    </source>
</evidence>
<dbReference type="PROSITE" id="PS51103">
    <property type="entry name" value="PTS_EIIC_TYPE_1"/>
    <property type="match status" value="1"/>
</dbReference>
<sequence length="691" mass="73058">MMAMPAVRDAISSSDDDLDAVNDGDGDIDASVPHMPDAAPVASSVPDSPGPASDSAVADSDADHAYSTPVPHEMDAAVFPSAGVFAMFHGKRGVTRRLARWLNWFFEYLSDSFRPIIGVLLGASIIIALVNMCLALGVMPDDEASAGWMFVKAMWKGVFVFLPIIVAYNASNKLRVDPWLGAMIMGALMTPQFTGLMNAADADCATDPTLGVRSCTVHVFGLPMHLNDYSGNVFVPLIMVLALAALYRGLKRVLPRSIRIVFLPFVSMAVITPLTAFVLGPFGAWLSNGIGVSLAWLSMHAPFAFAVLLPLIYPFIVPIGLHWPLNALMIVNVQTLGYDFIQGPMAVWNFACFGSTAGVLLLAVRERDDAMRRTATGALLAGLLGGLTEPSLYGIHLRHRLVYRRMLVGCAAGGLTGALLGWFFPSVTPSGGVMHGVIAWSFAFTSLLTIPLFSRMWVYVASIAVAFVVPMVLIAIFDYRTKVPAENGDDPQPAGEKGITLGISENTPDGGEATAVRDVDADTAENRADDASSADVTSVIAPVSGAVLPLDDVSDPVFASRALGDGVAIRPDADIDDGPHAIVAPVAGVLKTVAGTGHAFGIRTDDGVEVLLHVGVDTVRLEGEGFTMTVSKGERVRAGDVLATVDFTKLRRAGVDATTMMTITNTAKMTSVTPLTGFDAAVGDPVITVER</sequence>
<keyword evidence="4" id="KW-0762">Sugar transport</keyword>
<proteinExistence type="predicted"/>
<dbReference type="InterPro" id="IPR001127">
    <property type="entry name" value="PTS_EIIA_1_perm"/>
</dbReference>
<feature type="domain" description="PTS EIIA type-1" evidence="12">
    <location>
        <begin position="555"/>
        <end position="665"/>
    </location>
</feature>
<feature type="transmembrane region" description="Helical" evidence="11">
    <location>
        <begin position="294"/>
        <end position="316"/>
    </location>
</feature>
<dbReference type="NCBIfam" id="TIGR00830">
    <property type="entry name" value="PTBA"/>
    <property type="match status" value="1"/>
</dbReference>
<dbReference type="Gene3D" id="2.70.70.10">
    <property type="entry name" value="Glucose Permease (Domain IIA)"/>
    <property type="match status" value="1"/>
</dbReference>
<dbReference type="SUPFAM" id="SSF51261">
    <property type="entry name" value="Duplicated hybrid motif"/>
    <property type="match status" value="1"/>
</dbReference>
<evidence type="ECO:0000256" key="7">
    <source>
        <dbReference type="ARBA" id="ARBA00022692"/>
    </source>
</evidence>
<feature type="transmembrane region" description="Helical" evidence="11">
    <location>
        <begin position="145"/>
        <end position="168"/>
    </location>
</feature>
<keyword evidence="6" id="KW-0598">Phosphotransferase system</keyword>
<evidence type="ECO:0000256" key="3">
    <source>
        <dbReference type="ARBA" id="ARBA00022475"/>
    </source>
</evidence>
<evidence type="ECO:0000313" key="15">
    <source>
        <dbReference type="Proteomes" id="UP000475155"/>
    </source>
</evidence>
<keyword evidence="9 11" id="KW-0472">Membrane</keyword>
<feature type="compositionally biased region" description="Acidic residues" evidence="10">
    <location>
        <begin position="14"/>
        <end position="28"/>
    </location>
</feature>
<evidence type="ECO:0000256" key="2">
    <source>
        <dbReference type="ARBA" id="ARBA00022448"/>
    </source>
</evidence>
<protein>
    <submittedName>
        <fullName evidence="14">PTS beta-glucoside transporter subunit EIIBCA</fullName>
    </submittedName>
</protein>
<accession>A0ABX0CA91</accession>
<keyword evidence="2" id="KW-0813">Transport</keyword>